<dbReference type="GO" id="GO:0003677">
    <property type="term" value="F:DNA binding"/>
    <property type="evidence" value="ECO:0007669"/>
    <property type="project" value="UniProtKB-UniRule"/>
</dbReference>
<dbReference type="RefSeq" id="WP_223307149.1">
    <property type="nucleotide sequence ID" value="NZ_CP026050.1"/>
</dbReference>
<keyword evidence="3 5" id="KW-0238">DNA-binding</keyword>
<dbReference type="Gene3D" id="1.10.443.10">
    <property type="entry name" value="Intergrase catalytic core"/>
    <property type="match status" value="1"/>
</dbReference>
<evidence type="ECO:0000256" key="5">
    <source>
        <dbReference type="PROSITE-ProRule" id="PRU01248"/>
    </source>
</evidence>
<evidence type="ECO:0000259" key="7">
    <source>
        <dbReference type="PROSITE" id="PS51900"/>
    </source>
</evidence>
<dbReference type="PROSITE" id="PS51898">
    <property type="entry name" value="TYR_RECOMBINASE"/>
    <property type="match status" value="1"/>
</dbReference>
<reference evidence="8 9" key="1">
    <citation type="submission" date="2023-07" db="EMBL/GenBank/DDBJ databases">
        <title>Pathogens genome sequencing project 196.</title>
        <authorList>
            <person name="Cao X."/>
        </authorList>
    </citation>
    <scope>NUCLEOTIDE SEQUENCE [LARGE SCALE GENOMIC DNA]</scope>
    <source>
        <strain evidence="8 9">SM41</strain>
    </source>
</reference>
<feature type="domain" description="Tyr recombinase" evidence="6">
    <location>
        <begin position="219"/>
        <end position="386"/>
    </location>
</feature>
<dbReference type="InterPro" id="IPR002104">
    <property type="entry name" value="Integrase_catalytic"/>
</dbReference>
<evidence type="ECO:0000256" key="3">
    <source>
        <dbReference type="ARBA" id="ARBA00023125"/>
    </source>
</evidence>
<proteinExistence type="inferred from homology"/>
<name>A0ABD5BDL6_SERMA</name>
<dbReference type="InterPro" id="IPR011010">
    <property type="entry name" value="DNA_brk_join_enz"/>
</dbReference>
<dbReference type="GO" id="GO:0015074">
    <property type="term" value="P:DNA integration"/>
    <property type="evidence" value="ECO:0007669"/>
    <property type="project" value="UniProtKB-KW"/>
</dbReference>
<comment type="caution">
    <text evidence="8">The sequence shown here is derived from an EMBL/GenBank/DDBJ whole genome shotgun (WGS) entry which is preliminary data.</text>
</comment>
<protein>
    <submittedName>
        <fullName evidence="8">Site-specific integrase</fullName>
    </submittedName>
</protein>
<evidence type="ECO:0000256" key="4">
    <source>
        <dbReference type="ARBA" id="ARBA00023172"/>
    </source>
</evidence>
<dbReference type="Proteomes" id="UP001234811">
    <property type="component" value="Unassembled WGS sequence"/>
</dbReference>
<dbReference type="AlphaFoldDB" id="A0ABD5BDL6"/>
<dbReference type="PANTHER" id="PTHR30349">
    <property type="entry name" value="PHAGE INTEGRASE-RELATED"/>
    <property type="match status" value="1"/>
</dbReference>
<evidence type="ECO:0000256" key="2">
    <source>
        <dbReference type="ARBA" id="ARBA00022908"/>
    </source>
</evidence>
<dbReference type="GO" id="GO:0006310">
    <property type="term" value="P:DNA recombination"/>
    <property type="evidence" value="ECO:0007669"/>
    <property type="project" value="UniProtKB-KW"/>
</dbReference>
<dbReference type="SUPFAM" id="SSF56349">
    <property type="entry name" value="DNA breaking-rejoining enzymes"/>
    <property type="match status" value="1"/>
</dbReference>
<dbReference type="InterPro" id="IPR013762">
    <property type="entry name" value="Integrase-like_cat_sf"/>
</dbReference>
<dbReference type="InterPro" id="IPR050090">
    <property type="entry name" value="Tyrosine_recombinase_XerCD"/>
</dbReference>
<comment type="similarity">
    <text evidence="1">Belongs to the 'phage' integrase family.</text>
</comment>
<evidence type="ECO:0000313" key="8">
    <source>
        <dbReference type="EMBL" id="MDQ9554627.1"/>
    </source>
</evidence>
<dbReference type="InterPro" id="IPR010998">
    <property type="entry name" value="Integrase_recombinase_N"/>
</dbReference>
<dbReference type="EMBL" id="JAVIPQ010000077">
    <property type="protein sequence ID" value="MDQ9554627.1"/>
    <property type="molecule type" value="Genomic_DNA"/>
</dbReference>
<evidence type="ECO:0000256" key="1">
    <source>
        <dbReference type="ARBA" id="ARBA00008857"/>
    </source>
</evidence>
<gene>
    <name evidence="8" type="ORF">RF091_03685</name>
</gene>
<keyword evidence="2" id="KW-0229">DNA integration</keyword>
<sequence>MANRIETGIKQVFQRPNGLFVFCKHHKNTNIQIALSTRDAFMAVLMARNLMMVYLQHQDEELESIRSRLYACRTQLQKAQLVGYAPVALAAVATTPLADPTEKKAAAPKRKRKRLTLSTVLEEYLKCQKAEWRGKTYSANEAKCRYFITLIGNRLITDISKSDVSDFKQHLIDRGFSPNTCNDYFIKVTGLFTFAATQREYLTRSPFDGMGFKRVTNLKPRRGIKNAEHQQAINGFPERSQNWWLLQLLYYTGCRISEIVQLTPRDYRQIDGVWCISINDDGVKTIKNEASRRNIPIHHDLIALEVLEDKPTFSYTPDRASQLVSSIYTGLDVTAHSYRYGMSDRLRNVEASDYVRFALLGHAHKTTTDRVYRSDGALERLREAIDKT</sequence>
<feature type="domain" description="Core-binding (CB)" evidence="7">
    <location>
        <begin position="115"/>
        <end position="196"/>
    </location>
</feature>
<evidence type="ECO:0000259" key="6">
    <source>
        <dbReference type="PROSITE" id="PS51898"/>
    </source>
</evidence>
<dbReference type="Gene3D" id="1.10.150.130">
    <property type="match status" value="1"/>
</dbReference>
<organism evidence="8 9">
    <name type="scientific">Serratia marcescens</name>
    <dbReference type="NCBI Taxonomy" id="615"/>
    <lineage>
        <taxon>Bacteria</taxon>
        <taxon>Pseudomonadati</taxon>
        <taxon>Pseudomonadota</taxon>
        <taxon>Gammaproteobacteria</taxon>
        <taxon>Enterobacterales</taxon>
        <taxon>Yersiniaceae</taxon>
        <taxon>Serratia</taxon>
    </lineage>
</organism>
<dbReference type="PROSITE" id="PS51900">
    <property type="entry name" value="CB"/>
    <property type="match status" value="1"/>
</dbReference>
<keyword evidence="4" id="KW-0233">DNA recombination</keyword>
<accession>A0ABD5BDL6</accession>
<dbReference type="PANTHER" id="PTHR30349:SF41">
    <property type="entry name" value="INTEGRASE_RECOMBINASE PROTEIN MJ0367-RELATED"/>
    <property type="match status" value="1"/>
</dbReference>
<evidence type="ECO:0000313" key="9">
    <source>
        <dbReference type="Proteomes" id="UP001234811"/>
    </source>
</evidence>
<dbReference type="InterPro" id="IPR044068">
    <property type="entry name" value="CB"/>
</dbReference>